<sequence>MVSGYPVLTVVKILGLISKRKAKKEIHGKY</sequence>
<organism evidence="1 2">
    <name type="scientific">Portunus trituberculatus</name>
    <name type="common">Swimming crab</name>
    <name type="synonym">Neptunus trituberculatus</name>
    <dbReference type="NCBI Taxonomy" id="210409"/>
    <lineage>
        <taxon>Eukaryota</taxon>
        <taxon>Metazoa</taxon>
        <taxon>Ecdysozoa</taxon>
        <taxon>Arthropoda</taxon>
        <taxon>Crustacea</taxon>
        <taxon>Multicrustacea</taxon>
        <taxon>Malacostraca</taxon>
        <taxon>Eumalacostraca</taxon>
        <taxon>Eucarida</taxon>
        <taxon>Decapoda</taxon>
        <taxon>Pleocyemata</taxon>
        <taxon>Brachyura</taxon>
        <taxon>Eubrachyura</taxon>
        <taxon>Portunoidea</taxon>
        <taxon>Portunidae</taxon>
        <taxon>Portuninae</taxon>
        <taxon>Portunus</taxon>
    </lineage>
</organism>
<keyword evidence="2" id="KW-1185">Reference proteome</keyword>
<dbReference type="Proteomes" id="UP000324222">
    <property type="component" value="Unassembled WGS sequence"/>
</dbReference>
<proteinExistence type="predicted"/>
<name>A0A5B7HST1_PORTR</name>
<comment type="caution">
    <text evidence="1">The sequence shown here is derived from an EMBL/GenBank/DDBJ whole genome shotgun (WGS) entry which is preliminary data.</text>
</comment>
<evidence type="ECO:0000313" key="1">
    <source>
        <dbReference type="EMBL" id="MPC71748.1"/>
    </source>
</evidence>
<dbReference type="EMBL" id="VSRR010033508">
    <property type="protein sequence ID" value="MPC71748.1"/>
    <property type="molecule type" value="Genomic_DNA"/>
</dbReference>
<dbReference type="AlphaFoldDB" id="A0A5B7HST1"/>
<accession>A0A5B7HST1</accession>
<protein>
    <submittedName>
        <fullName evidence="1">Uncharacterized protein</fullName>
    </submittedName>
</protein>
<reference evidence="1 2" key="1">
    <citation type="submission" date="2019-05" db="EMBL/GenBank/DDBJ databases">
        <title>Another draft genome of Portunus trituberculatus and its Hox gene families provides insights of decapod evolution.</title>
        <authorList>
            <person name="Jeong J.-H."/>
            <person name="Song I."/>
            <person name="Kim S."/>
            <person name="Choi T."/>
            <person name="Kim D."/>
            <person name="Ryu S."/>
            <person name="Kim W."/>
        </authorList>
    </citation>
    <scope>NUCLEOTIDE SEQUENCE [LARGE SCALE GENOMIC DNA]</scope>
    <source>
        <tissue evidence="1">Muscle</tissue>
    </source>
</reference>
<evidence type="ECO:0000313" key="2">
    <source>
        <dbReference type="Proteomes" id="UP000324222"/>
    </source>
</evidence>
<gene>
    <name evidence="1" type="ORF">E2C01_066034</name>
</gene>